<reference evidence="1 2" key="1">
    <citation type="journal article" date="2020" name="Appl. Environ. Microbiol.">
        <title>Genomic Characteristics of a Novel Species of Ammonia-Oxidizing Archaea from the Jiulong River Estuary.</title>
        <authorList>
            <person name="Zou D."/>
            <person name="Wan R."/>
            <person name="Han L."/>
            <person name="Xu M.N."/>
            <person name="Liu Y."/>
            <person name="Liu H."/>
            <person name="Kao S.J."/>
            <person name="Li M."/>
        </authorList>
    </citation>
    <scope>NUCLEOTIDE SEQUENCE [LARGE SCALE GENOMIC DNA]</scope>
    <source>
        <strain evidence="1">S2bin1</strain>
    </source>
</reference>
<proteinExistence type="predicted"/>
<sequence length="310" mass="35318">MDMAKWLAMWIGSITVFAAFILVTQVLLLGDREFQSSGDEGFKLLYPNDLPLNGIHFLVDTTKDPTKILFFAVVDVENRDQNSLLGVQIPYTGRVTESSGWTWTPFPDSTFLVKEFDCSKKVPCSFVENTQYFEFELISPIDQKQSFRHSVRLWFSESNPLLDPKVSPLIGPLNPESKPYKVGFENVEDAKVTIILDKNSDSFSSIPNAPILPGPQPGTIQLDWPVQGRVLHQIDYQLLAERNRENQMLYYTALFGIGLGIANMAIYGAEKRSKFLEMKRKEQFDLYSKDAIDDSYHRPKTNPRSSEDSR</sequence>
<gene>
    <name evidence="1" type="ORF">H2B01_03125</name>
</gene>
<evidence type="ECO:0000313" key="2">
    <source>
        <dbReference type="Proteomes" id="UP000591542"/>
    </source>
</evidence>
<evidence type="ECO:0000313" key="1">
    <source>
        <dbReference type="EMBL" id="MBA4463163.1"/>
    </source>
</evidence>
<organism evidence="1 2">
    <name type="scientific">Candidatus Nitrosomaritimum aestuariumsis</name>
    <dbReference type="NCBI Taxonomy" id="3342354"/>
    <lineage>
        <taxon>Archaea</taxon>
        <taxon>Nitrososphaerota</taxon>
        <taxon>Nitrososphaeria</taxon>
        <taxon>Nitrosopumilales</taxon>
        <taxon>Nitrosopumilaceae</taxon>
        <taxon>Candidatus Nitrosomaritimum</taxon>
    </lineage>
</organism>
<name>A0AC60W6Z1_9ARCH</name>
<accession>A0AC60W6Z1</accession>
<dbReference type="EMBL" id="JACEMX010000073">
    <property type="protein sequence ID" value="MBA4463163.1"/>
    <property type="molecule type" value="Genomic_DNA"/>
</dbReference>
<comment type="caution">
    <text evidence="1">The sequence shown here is derived from an EMBL/GenBank/DDBJ whole genome shotgun (WGS) entry which is preliminary data.</text>
</comment>
<protein>
    <submittedName>
        <fullName evidence="1">Uncharacterized protein</fullName>
    </submittedName>
</protein>
<dbReference type="Proteomes" id="UP000591542">
    <property type="component" value="Unassembled WGS sequence"/>
</dbReference>